<feature type="transmembrane region" description="Helical" evidence="1">
    <location>
        <begin position="64"/>
        <end position="84"/>
    </location>
</feature>
<reference evidence="2" key="2">
    <citation type="submission" date="2023-09" db="EMBL/GenBank/DDBJ databases">
        <title>First detection of hibiscus green spot virus 2 in mainland America.</title>
        <authorList>
            <person name="Ramos-Gonzalez P.L."/>
            <person name="Rodrigues M."/>
            <person name="Chabi-Jesus C."/>
            <person name="Harakava R."/>
            <person name="Jesus Barbosa C."/>
            <person name="Costa H."/>
        </authorList>
    </citation>
    <scope>NUCLEOTIDE SEQUENCE</scope>
    <source>
        <strain evidence="2">DMs01</strain>
    </source>
</reference>
<keyword evidence="1" id="KW-1133">Transmembrane helix</keyword>
<proteinExistence type="predicted"/>
<evidence type="ECO:0000313" key="2">
    <source>
        <dbReference type="EMBL" id="WMQ58798.1"/>
    </source>
</evidence>
<accession>A0AA51RFS0</accession>
<dbReference type="EMBL" id="OR161046">
    <property type="protein sequence ID" value="WMQ58798.1"/>
    <property type="molecule type" value="Genomic_RNA"/>
</dbReference>
<name>A0AA51RFS0_9VIRU</name>
<protein>
    <submittedName>
        <fullName evidence="2">Binary movement block protein 2</fullName>
    </submittedName>
</protein>
<keyword evidence="1" id="KW-0472">Membrane</keyword>
<evidence type="ECO:0000256" key="1">
    <source>
        <dbReference type="SAM" id="Phobius"/>
    </source>
</evidence>
<gene>
    <name evidence="2" type="primary">p9</name>
</gene>
<organism evidence="2">
    <name type="scientific">Higrevirus waimanalo</name>
    <dbReference type="NCBI Taxonomy" id="3047949"/>
    <lineage>
        <taxon>Viruses</taxon>
        <taxon>Riboviria</taxon>
        <taxon>Orthornavirae</taxon>
        <taxon>Kitrinoviricota</taxon>
        <taxon>Alsuviricetes</taxon>
        <taxon>Martellivirales</taxon>
        <taxon>Kitaviridae</taxon>
        <taxon>Higrevirus</taxon>
    </lineage>
</organism>
<reference evidence="2" key="1">
    <citation type="submission" date="2023-06" db="EMBL/GenBank/DDBJ databases">
        <authorList>
            <person name="Ramos-Gonzalez P.L.L."/>
            <person name="Rodrigues M."/>
            <person name="Chabi-Jesus C."/>
            <person name="Harakava R."/>
            <person name="Jesus Barbosa C."/>
            <person name="Costa H."/>
            <person name="Freita-Astua J."/>
        </authorList>
    </citation>
    <scope>NUCLEOTIDE SEQUENCE</scope>
    <source>
        <strain evidence="2">DMs01</strain>
    </source>
</reference>
<sequence length="87" mass="9291">MPIFQGQAKSNAPVLFVCASICVIAYFFFNPGNPYNVPLSPGHVFPFGGEYAVHARFNGPSFPLSMGGSSVGLLMLCVILLVVVTHM</sequence>
<feature type="transmembrane region" description="Helical" evidence="1">
    <location>
        <begin position="12"/>
        <end position="29"/>
    </location>
</feature>
<keyword evidence="1" id="KW-0812">Transmembrane</keyword>